<evidence type="ECO:0000313" key="7">
    <source>
        <dbReference type="Proteomes" id="UP000050491"/>
    </source>
</evidence>
<dbReference type="PATRIC" id="fig|1481663.12.peg.830"/>
<dbReference type="Gene3D" id="3.40.190.10">
    <property type="entry name" value="Periplasmic binding protein-like II"/>
    <property type="match status" value="2"/>
</dbReference>
<name>A0A0Q0VER7_VIBMT</name>
<keyword evidence="4" id="KW-0804">Transcription</keyword>
<dbReference type="RefSeq" id="WP_055064747.1">
    <property type="nucleotide sequence ID" value="NZ_LBGP01000013.1"/>
</dbReference>
<dbReference type="GO" id="GO:0043565">
    <property type="term" value="F:sequence-specific DNA binding"/>
    <property type="evidence" value="ECO:0007669"/>
    <property type="project" value="TreeGrafter"/>
</dbReference>
<comment type="caution">
    <text evidence="6">The sequence shown here is derived from an EMBL/GenBank/DDBJ whole genome shotgun (WGS) entry which is preliminary data.</text>
</comment>
<evidence type="ECO:0000313" key="6">
    <source>
        <dbReference type="EMBL" id="KQB00956.1"/>
    </source>
</evidence>
<dbReference type="SUPFAM" id="SSF53850">
    <property type="entry name" value="Periplasmic binding protein-like II"/>
    <property type="match status" value="1"/>
</dbReference>
<evidence type="ECO:0000256" key="4">
    <source>
        <dbReference type="ARBA" id="ARBA00023163"/>
    </source>
</evidence>
<dbReference type="FunFam" id="1.10.10.10:FF:000001">
    <property type="entry name" value="LysR family transcriptional regulator"/>
    <property type="match status" value="1"/>
</dbReference>
<gene>
    <name evidence="6" type="ORF">XV92_10305</name>
</gene>
<dbReference type="PANTHER" id="PTHR30537:SF20">
    <property type="entry name" value="TRANSCRIPTIONAL REGULATORY PROTEIN"/>
    <property type="match status" value="1"/>
</dbReference>
<dbReference type="InterPro" id="IPR005119">
    <property type="entry name" value="LysR_subst-bd"/>
</dbReference>
<dbReference type="Pfam" id="PF03466">
    <property type="entry name" value="LysR_substrate"/>
    <property type="match status" value="1"/>
</dbReference>
<dbReference type="PROSITE" id="PS50931">
    <property type="entry name" value="HTH_LYSR"/>
    <property type="match status" value="1"/>
</dbReference>
<dbReference type="GO" id="GO:0006351">
    <property type="term" value="P:DNA-templated transcription"/>
    <property type="evidence" value="ECO:0007669"/>
    <property type="project" value="TreeGrafter"/>
</dbReference>
<evidence type="ECO:0000256" key="1">
    <source>
        <dbReference type="ARBA" id="ARBA00009437"/>
    </source>
</evidence>
<dbReference type="OrthoDB" id="5721010at2"/>
<evidence type="ECO:0000256" key="2">
    <source>
        <dbReference type="ARBA" id="ARBA00023015"/>
    </source>
</evidence>
<proteinExistence type="inferred from homology"/>
<dbReference type="InterPro" id="IPR036388">
    <property type="entry name" value="WH-like_DNA-bd_sf"/>
</dbReference>
<dbReference type="Gene3D" id="1.10.10.10">
    <property type="entry name" value="Winged helix-like DNA-binding domain superfamily/Winged helix DNA-binding domain"/>
    <property type="match status" value="1"/>
</dbReference>
<dbReference type="InterPro" id="IPR058163">
    <property type="entry name" value="LysR-type_TF_proteobact-type"/>
</dbReference>
<dbReference type="SUPFAM" id="SSF46785">
    <property type="entry name" value="Winged helix' DNA-binding domain"/>
    <property type="match status" value="1"/>
</dbReference>
<protein>
    <submittedName>
        <fullName evidence="6">LysR family transcriptional regulator</fullName>
    </submittedName>
</protein>
<dbReference type="AlphaFoldDB" id="A0A0Q0VER7"/>
<evidence type="ECO:0000259" key="5">
    <source>
        <dbReference type="PROSITE" id="PS50931"/>
    </source>
</evidence>
<accession>A0A0Q0VER7</accession>
<dbReference type="GO" id="GO:0003700">
    <property type="term" value="F:DNA-binding transcription factor activity"/>
    <property type="evidence" value="ECO:0007669"/>
    <property type="project" value="InterPro"/>
</dbReference>
<dbReference type="Pfam" id="PF00126">
    <property type="entry name" value="HTH_1"/>
    <property type="match status" value="1"/>
</dbReference>
<comment type="similarity">
    <text evidence="1">Belongs to the LysR transcriptional regulatory family.</text>
</comment>
<organism evidence="6 7">
    <name type="scientific">Vibrio metoecus</name>
    <dbReference type="NCBI Taxonomy" id="1481663"/>
    <lineage>
        <taxon>Bacteria</taxon>
        <taxon>Pseudomonadati</taxon>
        <taxon>Pseudomonadota</taxon>
        <taxon>Gammaproteobacteria</taxon>
        <taxon>Vibrionales</taxon>
        <taxon>Vibrionaceae</taxon>
        <taxon>Vibrio</taxon>
    </lineage>
</organism>
<dbReference type="PANTHER" id="PTHR30537">
    <property type="entry name" value="HTH-TYPE TRANSCRIPTIONAL REGULATOR"/>
    <property type="match status" value="1"/>
</dbReference>
<dbReference type="EMBL" id="LBGP01000013">
    <property type="protein sequence ID" value="KQB00956.1"/>
    <property type="molecule type" value="Genomic_DNA"/>
</dbReference>
<dbReference type="InterPro" id="IPR000847">
    <property type="entry name" value="LysR_HTH_N"/>
</dbReference>
<sequence>MKSTLDEMKALVAVVDTGTVRGASEILSITPAAVSRTISRLEAKLETTLLSRTTRRLSVTSEGSIYLKRVRKILEEVELAENQLRVQKETPSGLLRINAATPFAIHGLAPCISRYKALYPDVEIELTTSEENIDLVGKHTDIAIRIGQLKDSTLRAVFIGSSRIRIVASPEYLQEFGSPSRIDELSNHRLLGFSKPEILKNWPLLDENDKIFKATSNLRADNGEVIRHLALSGAGIACLSDFMTYRDRKNGSLVELFKDSSLRIEQPIHAIYYKNSATSLRISSFIEFIKSNLKIDNNEFM</sequence>
<keyword evidence="3" id="KW-0238">DNA-binding</keyword>
<feature type="domain" description="HTH lysR-type" evidence="5">
    <location>
        <begin position="1"/>
        <end position="60"/>
    </location>
</feature>
<dbReference type="Proteomes" id="UP000050491">
    <property type="component" value="Unassembled WGS sequence"/>
</dbReference>
<reference evidence="6 7" key="1">
    <citation type="journal article" date="2015" name="Genome Biol. Evol.">
        <title>The Dynamics of Genetic Interactions between Vibrio metoecus and Vibrio cholerae, Two Close Relatives Co-Occurring in the Environment.</title>
        <authorList>
            <person name="Orata F.D."/>
            <person name="Kirchberger P.C."/>
            <person name="Meheust R."/>
            <person name="Barlow E.J."/>
            <person name="Tarr C.L."/>
            <person name="Boucher Y."/>
        </authorList>
    </citation>
    <scope>NUCLEOTIDE SEQUENCE [LARGE SCALE GENOMIC DNA]</scope>
    <source>
        <strain evidence="6 7">YB5B04</strain>
    </source>
</reference>
<keyword evidence="2" id="KW-0805">Transcription regulation</keyword>
<evidence type="ECO:0000256" key="3">
    <source>
        <dbReference type="ARBA" id="ARBA00023125"/>
    </source>
</evidence>
<dbReference type="InterPro" id="IPR036390">
    <property type="entry name" value="WH_DNA-bd_sf"/>
</dbReference>